<dbReference type="PROSITE" id="PS00455">
    <property type="entry name" value="AMP_BINDING"/>
    <property type="match status" value="1"/>
</dbReference>
<dbReference type="Gene3D" id="3.40.50.12780">
    <property type="entry name" value="N-terminal domain of ligase-like"/>
    <property type="match status" value="1"/>
</dbReference>
<proteinExistence type="predicted"/>
<reference evidence="2 3" key="1">
    <citation type="journal article" date="2020" name="G3 (Bethesda)">
        <title>Genetic Underpinnings of Host Manipulation by Ophiocordyceps as Revealed by Comparative Transcriptomics.</title>
        <authorList>
            <person name="Will I."/>
            <person name="Das B."/>
            <person name="Trinh T."/>
            <person name="Brachmann A."/>
            <person name="Ohm R.A."/>
            <person name="de Bekker C."/>
        </authorList>
    </citation>
    <scope>NUCLEOTIDE SEQUENCE [LARGE SCALE GENOMIC DNA]</scope>
    <source>
        <strain evidence="2 3">EC05</strain>
    </source>
</reference>
<dbReference type="SUPFAM" id="SSF56801">
    <property type="entry name" value="Acetyl-CoA synthetase-like"/>
    <property type="match status" value="1"/>
</dbReference>
<dbReference type="InterPro" id="IPR042099">
    <property type="entry name" value="ANL_N_sf"/>
</dbReference>
<evidence type="ECO:0000313" key="2">
    <source>
        <dbReference type="EMBL" id="KAF4584476.1"/>
    </source>
</evidence>
<accession>A0A8H4Q455</accession>
<dbReference type="EMBL" id="JAACLJ010000006">
    <property type="protein sequence ID" value="KAF4584476.1"/>
    <property type="molecule type" value="Genomic_DNA"/>
</dbReference>
<dbReference type="Gene3D" id="3.30.300.30">
    <property type="match status" value="1"/>
</dbReference>
<dbReference type="InterPro" id="IPR045851">
    <property type="entry name" value="AMP-bd_C_sf"/>
</dbReference>
<comment type="caution">
    <text evidence="2">The sequence shown here is derived from an EMBL/GenBank/DDBJ whole genome shotgun (WGS) entry which is preliminary data.</text>
</comment>
<dbReference type="PANTHER" id="PTHR42921">
    <property type="entry name" value="ACETOACETYL-COA SYNTHETASE"/>
    <property type="match status" value="1"/>
</dbReference>
<dbReference type="InterPro" id="IPR000873">
    <property type="entry name" value="AMP-dep_synth/lig_dom"/>
</dbReference>
<organism evidence="2 3">
    <name type="scientific">Ophiocordyceps camponoti-floridani</name>
    <dbReference type="NCBI Taxonomy" id="2030778"/>
    <lineage>
        <taxon>Eukaryota</taxon>
        <taxon>Fungi</taxon>
        <taxon>Dikarya</taxon>
        <taxon>Ascomycota</taxon>
        <taxon>Pezizomycotina</taxon>
        <taxon>Sordariomycetes</taxon>
        <taxon>Hypocreomycetidae</taxon>
        <taxon>Hypocreales</taxon>
        <taxon>Ophiocordycipitaceae</taxon>
        <taxon>Ophiocordyceps</taxon>
    </lineage>
</organism>
<name>A0A8H4Q455_9HYPO</name>
<dbReference type="InterPro" id="IPR020845">
    <property type="entry name" value="AMP-binding_CS"/>
</dbReference>
<dbReference type="OrthoDB" id="10253869at2759"/>
<sequence length="652" mass="72403">MKLNPAPRKLWEHPNPKDTSMWCFMQLANRRYDLQLKTYWDLYNWSCDQRAAFYRLLWEYHPWIHAGSYSSVVDESVPITKLPRWFQGVELNLAENFLWTPRPGSSTERDTSLRPDEKIALTEVREGNCDVTHVTFGELRARAGRMAGAMRAAGGILQRLHLIRPKLVFFDDGAVYNGKRIDLRDKIRAVVDGLVSVSEFQKLIMIPRFTNGDVLTNTESLEKFLEASSPSSPPMTRFPFEHPAVIYFTSGTTGPPKAIVHGIGPILCSAVKEPSLHMDLSSSDVVLGYTTTGWIMYLLSLFAILVGARPVLYDGSPFVPDPTVLLRVASQQSVSCLGISPRWMSELERRRIRPRDVVDLSCLKLVYSTGTALPEHMFHWFYDVAFPPHTGLSNASGGTEIAGAFAIGNPLLPVHAGGCVAPILGIRIRAYDSTLPPGSEGKPVPDGEPGDLVATTAFPNVPVFFWGDSDPSPGNKYRSSYFTRFQDVWTHGDLVAFHPVTGAVHFLGRTDGVLNPSGVRFGSADIYAVIEGRFADSVLDSLCVGQRRRQDTDEAVYLFLVMKPGFELTVELTSGIKEAIALDLSKRHVPKYIFQAPELPMTINGKKVELPVKTILSGETVTPSGTLLNPPSLDFFYRFQRVEEVVGGKARL</sequence>
<evidence type="ECO:0000259" key="1">
    <source>
        <dbReference type="Pfam" id="PF00501"/>
    </source>
</evidence>
<keyword evidence="3" id="KW-1185">Reference proteome</keyword>
<dbReference type="PANTHER" id="PTHR42921:SF4">
    <property type="entry name" value="ACETOACETYL-COA SYNTHASE (AFU_ORTHOLOGUE AFUA_8G04770)"/>
    <property type="match status" value="1"/>
</dbReference>
<dbReference type="AlphaFoldDB" id="A0A8H4Q455"/>
<protein>
    <submittedName>
        <fullName evidence="2">Acetoacetyl-CoA synthase</fullName>
    </submittedName>
</protein>
<gene>
    <name evidence="2" type="ORF">GQ602_005849</name>
</gene>
<evidence type="ECO:0000313" key="3">
    <source>
        <dbReference type="Proteomes" id="UP000562929"/>
    </source>
</evidence>
<dbReference type="GO" id="GO:0030729">
    <property type="term" value="F:acetoacetate-CoA ligase activity"/>
    <property type="evidence" value="ECO:0007669"/>
    <property type="project" value="TreeGrafter"/>
</dbReference>
<dbReference type="Pfam" id="PF00501">
    <property type="entry name" value="AMP-binding"/>
    <property type="match status" value="1"/>
</dbReference>
<dbReference type="Proteomes" id="UP000562929">
    <property type="component" value="Unassembled WGS sequence"/>
</dbReference>
<feature type="domain" description="AMP-dependent synthetase/ligase" evidence="1">
    <location>
        <begin position="227"/>
        <end position="454"/>
    </location>
</feature>